<dbReference type="Proteomes" id="UP000306477">
    <property type="component" value="Unassembled WGS sequence"/>
</dbReference>
<feature type="transmembrane region" description="Helical" evidence="1">
    <location>
        <begin position="133"/>
        <end position="154"/>
    </location>
</feature>
<comment type="caution">
    <text evidence="2">The sequence shown here is derived from an EMBL/GenBank/DDBJ whole genome shotgun (WGS) entry which is preliminary data.</text>
</comment>
<dbReference type="OrthoDB" id="2448479at2"/>
<feature type="transmembrane region" description="Helical" evidence="1">
    <location>
        <begin position="160"/>
        <end position="184"/>
    </location>
</feature>
<feature type="transmembrane region" description="Helical" evidence="1">
    <location>
        <begin position="346"/>
        <end position="365"/>
    </location>
</feature>
<keyword evidence="1" id="KW-0472">Membrane</keyword>
<keyword evidence="1" id="KW-0812">Transmembrane</keyword>
<feature type="transmembrane region" description="Helical" evidence="1">
    <location>
        <begin position="221"/>
        <end position="237"/>
    </location>
</feature>
<feature type="transmembrane region" description="Helical" evidence="1">
    <location>
        <begin position="79"/>
        <end position="99"/>
    </location>
</feature>
<dbReference type="InterPro" id="IPR010288">
    <property type="entry name" value="EcsB_ABC"/>
</dbReference>
<feature type="transmembrane region" description="Helical" evidence="1">
    <location>
        <begin position="51"/>
        <end position="73"/>
    </location>
</feature>
<keyword evidence="1" id="KW-1133">Transmembrane helix</keyword>
<evidence type="ECO:0000313" key="3">
    <source>
        <dbReference type="Proteomes" id="UP000306477"/>
    </source>
</evidence>
<evidence type="ECO:0000256" key="1">
    <source>
        <dbReference type="SAM" id="Phobius"/>
    </source>
</evidence>
<dbReference type="Pfam" id="PF05975">
    <property type="entry name" value="EcsB"/>
    <property type="match status" value="1"/>
</dbReference>
<feature type="transmembrane region" description="Helical" evidence="1">
    <location>
        <begin position="318"/>
        <end position="340"/>
    </location>
</feature>
<protein>
    <submittedName>
        <fullName evidence="2">Uncharacterized protein</fullName>
    </submittedName>
</protein>
<gene>
    <name evidence="2" type="ORF">E1I69_03055</name>
</gene>
<organism evidence="2 3">
    <name type="scientific">Bacillus timonensis</name>
    <dbReference type="NCBI Taxonomy" id="1033734"/>
    <lineage>
        <taxon>Bacteria</taxon>
        <taxon>Bacillati</taxon>
        <taxon>Bacillota</taxon>
        <taxon>Bacilli</taxon>
        <taxon>Bacillales</taxon>
        <taxon>Bacillaceae</taxon>
        <taxon>Bacillus</taxon>
    </lineage>
</organism>
<keyword evidence="3" id="KW-1185">Reference proteome</keyword>
<sequence>MISVKRLIYMKARFSIVLTKLCKVRLLMNKYLFLTRLRKEILYQWGVFRSVVDWTIFLYLFIPVIAIGGYHYYSWWSDIPSWMNGFPLSFMVSLLYFICWQGRIRTFLEESDQLFLLQKRSLVVALKKWTRNLYVSGYSIGILFFIGICAPFLLNHYTLSLAEVLGLAVYFISLKALILGWKQYLDGIVSTWKKSLYTILLFLSCWVASTTLVNWSLDSSAIFLYIISVIQWFLFLLNSSKRINRLTTFSTDVDIEKQAKLAYVKSIFAFSEYVEKVPSQKKRSPLFYRKSKRIFKNRNRRKSLQELCIKVFFRNRSYLFQCLQITSITMGALLIIPPIWIKGILFFGFIIILRMWVKIIVNRIMSNHFIVNVRKDDIIRIQAEHYIVNFISLPVISIMGLLLIFIIL</sequence>
<proteinExistence type="predicted"/>
<dbReference type="EMBL" id="SLUB01000003">
    <property type="protein sequence ID" value="THE14810.1"/>
    <property type="molecule type" value="Genomic_DNA"/>
</dbReference>
<accession>A0A4S3PY25</accession>
<name>A0A4S3PY25_9BACI</name>
<evidence type="ECO:0000313" key="2">
    <source>
        <dbReference type="EMBL" id="THE14810.1"/>
    </source>
</evidence>
<dbReference type="GO" id="GO:0016020">
    <property type="term" value="C:membrane"/>
    <property type="evidence" value="ECO:0007669"/>
    <property type="project" value="InterPro"/>
</dbReference>
<dbReference type="AlphaFoldDB" id="A0A4S3PY25"/>
<feature type="transmembrane region" description="Helical" evidence="1">
    <location>
        <begin position="196"/>
        <end position="215"/>
    </location>
</feature>
<feature type="transmembrane region" description="Helical" evidence="1">
    <location>
        <begin position="386"/>
        <end position="407"/>
    </location>
</feature>
<reference evidence="2 3" key="1">
    <citation type="journal article" date="2019" name="Indoor Air">
        <title>Impacts of indoor surface finishes on bacterial viability.</title>
        <authorList>
            <person name="Hu J."/>
            <person name="Maamar S.B."/>
            <person name="Glawe A.J."/>
            <person name="Gottel N."/>
            <person name="Gilbert J.A."/>
            <person name="Hartmann E.M."/>
        </authorList>
    </citation>
    <scope>NUCLEOTIDE SEQUENCE [LARGE SCALE GENOMIC DNA]</scope>
    <source>
        <strain evidence="2 3">AF060A6</strain>
    </source>
</reference>